<dbReference type="EMBL" id="CAXDID020000757">
    <property type="protein sequence ID" value="CAL6113111.1"/>
    <property type="molecule type" value="Genomic_DNA"/>
</dbReference>
<sequence length="552" mass="63824">MIQTVFVYSVILNSESFTDCFSTLSYIHGDALSSTLTLHLLPFESLTLITDQNMCKNYLIGKIIQVFIHYDDISFPVSASTPAYFPYVYNVEQIVTFQLTPVDYAHVYQKQDAMYELWYDINLVKVNNSIDRIEHTIHNGTGCFSYIQLIYTLHGDMQIISTPNDCFVDFSTVQVIFQYHWDGVNKQIQIQPCTQYCDANEFQTTSSQFNAINVYKVSYSAQVEEFYQAFIKNRLLTIQLALEFDQNGVKTKIIEDINDKYATDTWGCSAQDQANDTYWGLHLYTVLNPDGLFVQIRDTLQNKMKCATPNVVKVKLDHYMKQDNIVKRDQMTVDIDTYNEQVGLQFELTPEYTSFRDHVFLNDSTFSLIIASFVDANDNILYEICQYGKTYLGCVAKQYMEIFKDKMCVTNIFENRPDCRQQGQDANQRNHISIYYKEAGIFYLLGYFNFLDAVIYADYSQKLCFTCDLVDNTFIYALPTCKQNLDEVYTKIKLTGSTVGFFYCNNFDTFQSLNLITRYSMNTLPLILASTAVFIVIVVITSVMLFQQFATN</sequence>
<name>A0AA86R5J2_9EUKA</name>
<keyword evidence="1" id="KW-1133">Transmembrane helix</keyword>
<dbReference type="EMBL" id="CATOUU010001025">
    <property type="protein sequence ID" value="CAI9967551.1"/>
    <property type="molecule type" value="Genomic_DNA"/>
</dbReference>
<evidence type="ECO:0000256" key="1">
    <source>
        <dbReference type="SAM" id="Phobius"/>
    </source>
</evidence>
<dbReference type="Proteomes" id="UP001642409">
    <property type="component" value="Unassembled WGS sequence"/>
</dbReference>
<keyword evidence="1" id="KW-0812">Transmembrane</keyword>
<evidence type="ECO:0000313" key="2">
    <source>
        <dbReference type="EMBL" id="CAI9967551.1"/>
    </source>
</evidence>
<proteinExistence type="predicted"/>
<organism evidence="2">
    <name type="scientific">Hexamita inflata</name>
    <dbReference type="NCBI Taxonomy" id="28002"/>
    <lineage>
        <taxon>Eukaryota</taxon>
        <taxon>Metamonada</taxon>
        <taxon>Diplomonadida</taxon>
        <taxon>Hexamitidae</taxon>
        <taxon>Hexamitinae</taxon>
        <taxon>Hexamita</taxon>
    </lineage>
</organism>
<gene>
    <name evidence="2" type="ORF">HINF_LOCUS55196</name>
    <name evidence="3" type="ORF">HINF_LOCUS77353</name>
</gene>
<keyword evidence="4" id="KW-1185">Reference proteome</keyword>
<feature type="transmembrane region" description="Helical" evidence="1">
    <location>
        <begin position="524"/>
        <end position="546"/>
    </location>
</feature>
<keyword evidence="1" id="KW-0472">Membrane</keyword>
<reference evidence="2" key="1">
    <citation type="submission" date="2023-06" db="EMBL/GenBank/DDBJ databases">
        <authorList>
            <person name="Kurt Z."/>
        </authorList>
    </citation>
    <scope>NUCLEOTIDE SEQUENCE</scope>
</reference>
<protein>
    <recommendedName>
        <fullName evidence="5">Transmembrane protein</fullName>
    </recommendedName>
</protein>
<evidence type="ECO:0000313" key="3">
    <source>
        <dbReference type="EMBL" id="CAL6113111.1"/>
    </source>
</evidence>
<dbReference type="AlphaFoldDB" id="A0AA86R5J2"/>
<comment type="caution">
    <text evidence="2">The sequence shown here is derived from an EMBL/GenBank/DDBJ whole genome shotgun (WGS) entry which is preliminary data.</text>
</comment>
<accession>A0AA86R5J2</accession>
<evidence type="ECO:0008006" key="5">
    <source>
        <dbReference type="Google" id="ProtNLM"/>
    </source>
</evidence>
<reference evidence="3 4" key="2">
    <citation type="submission" date="2024-07" db="EMBL/GenBank/DDBJ databases">
        <authorList>
            <person name="Akdeniz Z."/>
        </authorList>
    </citation>
    <scope>NUCLEOTIDE SEQUENCE [LARGE SCALE GENOMIC DNA]</scope>
</reference>
<evidence type="ECO:0000313" key="4">
    <source>
        <dbReference type="Proteomes" id="UP001642409"/>
    </source>
</evidence>